<evidence type="ECO:0000313" key="1">
    <source>
        <dbReference type="EMBL" id="EEQ09764.1"/>
    </source>
</evidence>
<proteinExistence type="predicted"/>
<name>A0ABM9Y7J2_YERMW</name>
<protein>
    <submittedName>
        <fullName evidence="1">IS1400 transposase A</fullName>
    </submittedName>
</protein>
<dbReference type="Proteomes" id="UP000003027">
    <property type="component" value="Unassembled WGS sequence"/>
</dbReference>
<dbReference type="Pfam" id="PF01527">
    <property type="entry name" value="HTH_Tnp_1"/>
    <property type="match status" value="1"/>
</dbReference>
<organism evidence="1 2">
    <name type="scientific">Yersinia mollaretii (strain ATCC 43969 / DSM 18520 / CIP 103324 / CNY 7263 / WAIP 204)</name>
    <dbReference type="NCBI Taxonomy" id="349967"/>
    <lineage>
        <taxon>Bacteria</taxon>
        <taxon>Pseudomonadati</taxon>
        <taxon>Pseudomonadota</taxon>
        <taxon>Gammaproteobacteria</taxon>
        <taxon>Enterobacterales</taxon>
        <taxon>Yersiniaceae</taxon>
        <taxon>Yersinia</taxon>
    </lineage>
</organism>
<keyword evidence="2" id="KW-1185">Reference proteome</keyword>
<dbReference type="EMBL" id="AALD02000030">
    <property type="protein sequence ID" value="EEQ09764.1"/>
    <property type="molecule type" value="Genomic_DNA"/>
</dbReference>
<comment type="caution">
    <text evidence="1">The sequence shown here is derived from an EMBL/GenBank/DDBJ whole genome shotgun (WGS) entry which is preliminary data.</text>
</comment>
<sequence>MFPEDIAMHKIRFTEHQIIAVLKSIEAGRTVKDVCCEAAVHSSLFHIRQLHNSRINANTKPWYK</sequence>
<reference evidence="1" key="1">
    <citation type="submission" date="2008-12" db="EMBL/GenBank/DDBJ databases">
        <title>Annotation of the Yersinia mollaretii ATCC 43969 genome.</title>
        <authorList>
            <person name="Read T.D."/>
            <person name="Akmal A."/>
            <person name="Bishop-Lilly K."/>
            <person name="Chen P.E."/>
            <person name="Cook C."/>
            <person name="Kiley M.P."/>
            <person name="Lentz S."/>
            <person name="Mateczun A."/>
            <person name="Nagarajan N."/>
            <person name="Nolan N."/>
            <person name="Osborne B.I."/>
            <person name="Pop M."/>
            <person name="Sozhamannan S."/>
            <person name="Stewart A.C."/>
            <person name="Sulakvelidze A."/>
            <person name="Thomason B."/>
            <person name="Willner K."/>
            <person name="Zwick M.E."/>
        </authorList>
    </citation>
    <scope>NUCLEOTIDE SEQUENCE [LARGE SCALE GENOMIC DNA]</scope>
    <source>
        <strain evidence="1">ATCC 43969</strain>
    </source>
</reference>
<gene>
    <name evidence="1" type="ORF">ymoll0001_32190</name>
</gene>
<dbReference type="InterPro" id="IPR002514">
    <property type="entry name" value="Transposase_8"/>
</dbReference>
<evidence type="ECO:0000313" key="2">
    <source>
        <dbReference type="Proteomes" id="UP000003027"/>
    </source>
</evidence>
<accession>A0ABM9Y7J2</accession>